<dbReference type="InterPro" id="IPR048805">
    <property type="entry name" value="ZPBP1/2_C"/>
</dbReference>
<dbReference type="PROSITE" id="PS50835">
    <property type="entry name" value="IG_LIKE"/>
    <property type="match status" value="1"/>
</dbReference>
<dbReference type="InterPro" id="IPR036179">
    <property type="entry name" value="Ig-like_dom_sf"/>
</dbReference>
<feature type="chain" id="PRO_5034113529" evidence="7">
    <location>
        <begin position="32"/>
        <end position="350"/>
    </location>
</feature>
<comment type="similarity">
    <text evidence="3">Belongs to the zona pellucida-binding protein Sp38 family.</text>
</comment>
<keyword evidence="4" id="KW-0964">Secreted</keyword>
<name>A0A8C2SQC4_COTJA</name>
<feature type="domain" description="Ig-like" evidence="8">
    <location>
        <begin position="49"/>
        <end position="148"/>
    </location>
</feature>
<evidence type="ECO:0000259" key="8">
    <source>
        <dbReference type="PROSITE" id="PS50835"/>
    </source>
</evidence>
<dbReference type="GO" id="GO:0006665">
    <property type="term" value="P:sphingolipid metabolic process"/>
    <property type="evidence" value="ECO:0007669"/>
    <property type="project" value="Ensembl"/>
</dbReference>
<dbReference type="InterPro" id="IPR007110">
    <property type="entry name" value="Ig-like_dom"/>
</dbReference>
<comment type="subcellular location">
    <subcellularLocation>
        <location evidence="1">Cytoplasmic vesicle</location>
        <location evidence="1">Secretory vesicle</location>
        <location evidence="1">Acrosome</location>
    </subcellularLocation>
    <subcellularLocation>
        <location evidence="2">Secreted</location>
    </subcellularLocation>
</comment>
<dbReference type="RefSeq" id="XP_015741454.1">
    <property type="nucleotide sequence ID" value="XM_015885968.2"/>
</dbReference>
<dbReference type="InterPro" id="IPR010857">
    <property type="entry name" value="Sp38-bd"/>
</dbReference>
<keyword evidence="5" id="KW-0325">Glycoprotein</keyword>
<keyword evidence="6" id="KW-0968">Cytoplasmic vesicle</keyword>
<dbReference type="InterPro" id="IPR048806">
    <property type="entry name" value="ZPBP1/2_N"/>
</dbReference>
<keyword evidence="7" id="KW-0732">Signal</keyword>
<proteinExistence type="inferred from homology"/>
<dbReference type="OrthoDB" id="9403351at2759"/>
<dbReference type="PANTHER" id="PTHR15443">
    <property type="entry name" value="ZONA PELLUCIDA BINDING PROTEIN SP38"/>
    <property type="match status" value="1"/>
</dbReference>
<dbReference type="PANTHER" id="PTHR15443:SF4">
    <property type="entry name" value="ZONA PELLUCIDA-BINDING PROTEIN 2"/>
    <property type="match status" value="1"/>
</dbReference>
<dbReference type="Pfam" id="PF07354">
    <property type="entry name" value="Sp38"/>
    <property type="match status" value="1"/>
</dbReference>
<dbReference type="Ensembl" id="ENSCJPT00005004024.1">
    <property type="protein sequence ID" value="ENSCJPP00005002225.1"/>
    <property type="gene ID" value="ENSCJPG00005002415.1"/>
</dbReference>
<dbReference type="SUPFAM" id="SSF48726">
    <property type="entry name" value="Immunoglobulin"/>
    <property type="match status" value="1"/>
</dbReference>
<evidence type="ECO:0000256" key="2">
    <source>
        <dbReference type="ARBA" id="ARBA00004613"/>
    </source>
</evidence>
<dbReference type="InterPro" id="IPR013783">
    <property type="entry name" value="Ig-like_fold"/>
</dbReference>
<protein>
    <submittedName>
        <fullName evidence="9">Zona pellucida binding protein 2</fullName>
    </submittedName>
</protein>
<dbReference type="GO" id="GO:0001675">
    <property type="term" value="P:acrosome assembly"/>
    <property type="evidence" value="ECO:0007669"/>
    <property type="project" value="Ensembl"/>
</dbReference>
<sequence length="350" mass="38774">MAGSGGRLSSPHRALLEMVAIIAVMVEACQGAPGGVASEEEQFSIGFFPRNLIYGNAHRAENVYVKMFTNSPFLACTDLSISQEEMIDPKYSWTGPDGRNLQGKGYVNLTDSGELVLLGFQESMSGAYTCVLSHKIIETSAQEELDVTSTYRFMVYAYREASHVYQISVRFNVKGCELAANDRFVEELKKILENLISDLTCRVEGPSSTCHSLEAPQRGSPNELFITFQVNPFAPGWEDLCYRLPRDCDDATNRRAQEAKDRIREFFRKQTYALKHQFRAVPTIHYVEGSLSVTSIDSCRPGFGRNNITHRSCAGCCVVCSPGTYSPNSSGRCRPCVGQRRVGYGATSCP</sequence>
<dbReference type="GeneID" id="107325276"/>
<dbReference type="AlphaFoldDB" id="A0A8C2SQC4"/>
<dbReference type="CTD" id="124626"/>
<evidence type="ECO:0000256" key="5">
    <source>
        <dbReference type="ARBA" id="ARBA00023180"/>
    </source>
</evidence>
<dbReference type="Pfam" id="PF20626">
    <property type="entry name" value="EGF_Sp38_C"/>
    <property type="match status" value="1"/>
</dbReference>
<organism evidence="9 10">
    <name type="scientific">Coturnix japonica</name>
    <name type="common">Japanese quail</name>
    <name type="synonym">Coturnix coturnix japonica</name>
    <dbReference type="NCBI Taxonomy" id="93934"/>
    <lineage>
        <taxon>Eukaryota</taxon>
        <taxon>Metazoa</taxon>
        <taxon>Chordata</taxon>
        <taxon>Craniata</taxon>
        <taxon>Vertebrata</taxon>
        <taxon>Euteleostomi</taxon>
        <taxon>Archelosauria</taxon>
        <taxon>Archosauria</taxon>
        <taxon>Dinosauria</taxon>
        <taxon>Saurischia</taxon>
        <taxon>Theropoda</taxon>
        <taxon>Coelurosauria</taxon>
        <taxon>Aves</taxon>
        <taxon>Neognathae</taxon>
        <taxon>Galloanserae</taxon>
        <taxon>Galliformes</taxon>
        <taxon>Phasianidae</taxon>
        <taxon>Perdicinae</taxon>
        <taxon>Coturnix</taxon>
    </lineage>
</organism>
<evidence type="ECO:0000256" key="6">
    <source>
        <dbReference type="ARBA" id="ARBA00023329"/>
    </source>
</evidence>
<reference evidence="9" key="2">
    <citation type="submission" date="2025-08" db="UniProtKB">
        <authorList>
            <consortium name="Ensembl"/>
        </authorList>
    </citation>
    <scope>IDENTIFICATION</scope>
</reference>
<dbReference type="GO" id="GO:0001669">
    <property type="term" value="C:acrosomal vesicle"/>
    <property type="evidence" value="ECO:0007669"/>
    <property type="project" value="UniProtKB-SubCell"/>
</dbReference>
<gene>
    <name evidence="9" type="primary">ZPBP2</name>
</gene>
<evidence type="ECO:0000313" key="9">
    <source>
        <dbReference type="Ensembl" id="ENSCJPP00005002225.1"/>
    </source>
</evidence>
<evidence type="ECO:0000256" key="7">
    <source>
        <dbReference type="SAM" id="SignalP"/>
    </source>
</evidence>
<feature type="signal peptide" evidence="7">
    <location>
        <begin position="1"/>
        <end position="31"/>
    </location>
</feature>
<dbReference type="GO" id="GO:0007339">
    <property type="term" value="P:binding of sperm to zona pellucida"/>
    <property type="evidence" value="ECO:0007669"/>
    <property type="project" value="Ensembl"/>
</dbReference>
<dbReference type="Proteomes" id="UP000694412">
    <property type="component" value="Chromosome 27"/>
</dbReference>
<dbReference type="GeneTree" id="ENSGT00520000055647"/>
<evidence type="ECO:0000256" key="1">
    <source>
        <dbReference type="ARBA" id="ARBA00004218"/>
    </source>
</evidence>
<dbReference type="KEGG" id="cjo:107325276"/>
<evidence type="ECO:0000313" key="10">
    <source>
        <dbReference type="Proteomes" id="UP000694412"/>
    </source>
</evidence>
<dbReference type="GO" id="GO:0046466">
    <property type="term" value="P:membrane lipid catabolic process"/>
    <property type="evidence" value="ECO:0007669"/>
    <property type="project" value="Ensembl"/>
</dbReference>
<dbReference type="GO" id="GO:0016020">
    <property type="term" value="C:membrane"/>
    <property type="evidence" value="ECO:0007669"/>
    <property type="project" value="GOC"/>
</dbReference>
<dbReference type="GO" id="GO:0044297">
    <property type="term" value="C:cell body"/>
    <property type="evidence" value="ECO:0007669"/>
    <property type="project" value="Ensembl"/>
</dbReference>
<dbReference type="GO" id="GO:0005576">
    <property type="term" value="C:extracellular region"/>
    <property type="evidence" value="ECO:0007669"/>
    <property type="project" value="UniProtKB-SubCell"/>
</dbReference>
<keyword evidence="10" id="KW-1185">Reference proteome</keyword>
<reference evidence="9" key="3">
    <citation type="submission" date="2025-09" db="UniProtKB">
        <authorList>
            <consortium name="Ensembl"/>
        </authorList>
    </citation>
    <scope>IDENTIFICATION</scope>
</reference>
<evidence type="ECO:0000256" key="3">
    <source>
        <dbReference type="ARBA" id="ARBA00007196"/>
    </source>
</evidence>
<dbReference type="GO" id="GO:0002199">
    <property type="term" value="C:zona pellucida receptor complex"/>
    <property type="evidence" value="ECO:0007669"/>
    <property type="project" value="Ensembl"/>
</dbReference>
<evidence type="ECO:0000256" key="4">
    <source>
        <dbReference type="ARBA" id="ARBA00022525"/>
    </source>
</evidence>
<dbReference type="Gene3D" id="2.60.40.10">
    <property type="entry name" value="Immunoglobulins"/>
    <property type="match status" value="1"/>
</dbReference>
<dbReference type="GO" id="GO:0002638">
    <property type="term" value="P:negative regulation of immunoglobulin production"/>
    <property type="evidence" value="ECO:0007669"/>
    <property type="project" value="Ensembl"/>
</dbReference>
<reference evidence="9" key="1">
    <citation type="submission" date="2015-11" db="EMBL/GenBank/DDBJ databases">
        <authorList>
            <consortium name="International Coturnix japonica Genome Analysis Consortium"/>
            <person name="Warren W."/>
            <person name="Burt D.W."/>
            <person name="Antin P.B."/>
            <person name="Lanford R."/>
            <person name="Gros J."/>
            <person name="Wilson R.K."/>
        </authorList>
    </citation>
    <scope>NUCLEOTIDE SEQUENCE [LARGE SCALE GENOMIC DNA]</scope>
</reference>
<accession>A0A8C2SQC4</accession>
<dbReference type="GO" id="GO:0032922">
    <property type="term" value="P:circadian regulation of gene expression"/>
    <property type="evidence" value="ECO:0007669"/>
    <property type="project" value="Ensembl"/>
</dbReference>